<sequence>MEVKERKTLVVGDKLMALHDEKLFDHVTKDKVYPVMKVTGTGFYIVNDNGVECFPIGVRFKIITE</sequence>
<dbReference type="AlphaFoldDB" id="A0A9X0MKD2"/>
<proteinExistence type="predicted"/>
<evidence type="ECO:0000313" key="1">
    <source>
        <dbReference type="EMBL" id="KXY51412.1"/>
    </source>
</evidence>
<evidence type="ECO:0000313" key="2">
    <source>
        <dbReference type="Proteomes" id="UP000075476"/>
    </source>
</evidence>
<accession>A0A9X0MKD2</accession>
<dbReference type="Proteomes" id="UP000075476">
    <property type="component" value="Unassembled WGS sequence"/>
</dbReference>
<dbReference type="EMBL" id="LOMO01000001">
    <property type="protein sequence ID" value="KXY51412.1"/>
    <property type="molecule type" value="Genomic_DNA"/>
</dbReference>
<name>A0A9X0MKD2_BACCE</name>
<organism evidence="1 2">
    <name type="scientific">Bacillus cereus</name>
    <dbReference type="NCBI Taxonomy" id="1396"/>
    <lineage>
        <taxon>Bacteria</taxon>
        <taxon>Bacillati</taxon>
        <taxon>Bacillota</taxon>
        <taxon>Bacilli</taxon>
        <taxon>Bacillales</taxon>
        <taxon>Bacillaceae</taxon>
        <taxon>Bacillus</taxon>
        <taxon>Bacillus cereus group</taxon>
    </lineage>
</organism>
<dbReference type="RefSeq" id="WP_000453185.1">
    <property type="nucleotide sequence ID" value="NZ_JARPPC010000002.1"/>
</dbReference>
<protein>
    <submittedName>
        <fullName evidence="1">Uncharacterized protein</fullName>
    </submittedName>
</protein>
<reference evidence="1 2" key="1">
    <citation type="submission" date="2015-12" db="EMBL/GenBank/DDBJ databases">
        <title>Bacillus cereus Group isolate.</title>
        <authorList>
            <person name="Kovac J."/>
        </authorList>
    </citation>
    <scope>NUCLEOTIDE SEQUENCE [LARGE SCALE GENOMIC DNA]</scope>
    <source>
        <strain evidence="1 2">FSL K6-0073</strain>
    </source>
</reference>
<gene>
    <name evidence="1" type="ORF">AT268_33605</name>
</gene>
<comment type="caution">
    <text evidence="1">The sequence shown here is derived from an EMBL/GenBank/DDBJ whole genome shotgun (WGS) entry which is preliminary data.</text>
</comment>